<keyword evidence="3" id="KW-1185">Reference proteome</keyword>
<evidence type="ECO:0000256" key="1">
    <source>
        <dbReference type="SAM" id="MobiDB-lite"/>
    </source>
</evidence>
<gene>
    <name evidence="2" type="ORF">R1sor_017457</name>
</gene>
<organism evidence="2 3">
    <name type="scientific">Riccia sorocarpa</name>
    <dbReference type="NCBI Taxonomy" id="122646"/>
    <lineage>
        <taxon>Eukaryota</taxon>
        <taxon>Viridiplantae</taxon>
        <taxon>Streptophyta</taxon>
        <taxon>Embryophyta</taxon>
        <taxon>Marchantiophyta</taxon>
        <taxon>Marchantiopsida</taxon>
        <taxon>Marchantiidae</taxon>
        <taxon>Marchantiales</taxon>
        <taxon>Ricciaceae</taxon>
        <taxon>Riccia</taxon>
    </lineage>
</organism>
<dbReference type="EMBL" id="JBJQOH010000001">
    <property type="protein sequence ID" value="KAL3699435.1"/>
    <property type="molecule type" value="Genomic_DNA"/>
</dbReference>
<sequence length="194" mass="22105">MDIDGGSSSRDGEDGDNIPHGVEIQCLFCEKSWKSSNNITRLRDHVLHANMRDKTWARSWRGDSGKKVASANIVGCEKCPDGVYKNILMMTRAKEDRSKNMKVGDGLAYQILAGMRARSRWGAPFLVIFLSCRTCSGARKNDEARKSGRMLDTYFNRTRLPLEERTNEEEGIQMLRGPRKFSETVSDRQRRKQV</sequence>
<proteinExistence type="predicted"/>
<dbReference type="AlphaFoldDB" id="A0ABD3I6X3"/>
<dbReference type="Proteomes" id="UP001633002">
    <property type="component" value="Unassembled WGS sequence"/>
</dbReference>
<evidence type="ECO:0008006" key="4">
    <source>
        <dbReference type="Google" id="ProtNLM"/>
    </source>
</evidence>
<evidence type="ECO:0000313" key="2">
    <source>
        <dbReference type="EMBL" id="KAL3699435.1"/>
    </source>
</evidence>
<evidence type="ECO:0000313" key="3">
    <source>
        <dbReference type="Proteomes" id="UP001633002"/>
    </source>
</evidence>
<protein>
    <recommendedName>
        <fullName evidence="4">C2H2-type domain-containing protein</fullName>
    </recommendedName>
</protein>
<accession>A0ABD3I6X3</accession>
<feature type="region of interest" description="Disordered" evidence="1">
    <location>
        <begin position="168"/>
        <end position="194"/>
    </location>
</feature>
<name>A0ABD3I6X3_9MARC</name>
<reference evidence="2 3" key="1">
    <citation type="submission" date="2024-09" db="EMBL/GenBank/DDBJ databases">
        <title>Chromosome-scale assembly of Riccia sorocarpa.</title>
        <authorList>
            <person name="Paukszto L."/>
        </authorList>
    </citation>
    <scope>NUCLEOTIDE SEQUENCE [LARGE SCALE GENOMIC DNA]</scope>
    <source>
        <strain evidence="2">LP-2024</strain>
        <tissue evidence="2">Aerial parts of the thallus</tissue>
    </source>
</reference>
<comment type="caution">
    <text evidence="2">The sequence shown here is derived from an EMBL/GenBank/DDBJ whole genome shotgun (WGS) entry which is preliminary data.</text>
</comment>